<sequence>MASLQDHVNEVGIQAFISNFYRAMSQSILDTERIHNLKESKYQLRLVYE</sequence>
<comment type="caution">
    <text evidence="1">The sequence shown here is derived from an EMBL/GenBank/DDBJ whole genome shotgun (WGS) entry which is preliminary data.</text>
</comment>
<protein>
    <submittedName>
        <fullName evidence="1">Uncharacterized protein</fullName>
    </submittedName>
</protein>
<gene>
    <name evidence="1" type="ORF">GCM10007063_33980</name>
</gene>
<accession>A0A917V1B2</accession>
<dbReference type="AlphaFoldDB" id="A0A917V1B2"/>
<reference evidence="1" key="1">
    <citation type="journal article" date="2014" name="Int. J. Syst. Evol. Microbiol.">
        <title>Complete genome sequence of Corynebacterium casei LMG S-19264T (=DSM 44701T), isolated from a smear-ripened cheese.</title>
        <authorList>
            <consortium name="US DOE Joint Genome Institute (JGI-PGF)"/>
            <person name="Walter F."/>
            <person name="Albersmeier A."/>
            <person name="Kalinowski J."/>
            <person name="Ruckert C."/>
        </authorList>
    </citation>
    <scope>NUCLEOTIDE SEQUENCE</scope>
    <source>
        <strain evidence="1">JCM 12580</strain>
    </source>
</reference>
<dbReference type="Proteomes" id="UP000658382">
    <property type="component" value="Unassembled WGS sequence"/>
</dbReference>
<dbReference type="EMBL" id="BMNQ01000090">
    <property type="protein sequence ID" value="GGK08759.1"/>
    <property type="molecule type" value="Genomic_DNA"/>
</dbReference>
<evidence type="ECO:0000313" key="2">
    <source>
        <dbReference type="Proteomes" id="UP000658382"/>
    </source>
</evidence>
<keyword evidence="2" id="KW-1185">Reference proteome</keyword>
<reference evidence="1" key="2">
    <citation type="submission" date="2020-09" db="EMBL/GenBank/DDBJ databases">
        <authorList>
            <person name="Sun Q."/>
            <person name="Ohkuma M."/>
        </authorList>
    </citation>
    <scope>NUCLEOTIDE SEQUENCE</scope>
    <source>
        <strain evidence="1">JCM 12580</strain>
    </source>
</reference>
<name>A0A917V1B2_9BACI</name>
<evidence type="ECO:0000313" key="1">
    <source>
        <dbReference type="EMBL" id="GGK08759.1"/>
    </source>
</evidence>
<proteinExistence type="predicted"/>
<organism evidence="1 2">
    <name type="scientific">Lentibacillus kapialis</name>
    <dbReference type="NCBI Taxonomy" id="340214"/>
    <lineage>
        <taxon>Bacteria</taxon>
        <taxon>Bacillati</taxon>
        <taxon>Bacillota</taxon>
        <taxon>Bacilli</taxon>
        <taxon>Bacillales</taxon>
        <taxon>Bacillaceae</taxon>
        <taxon>Lentibacillus</taxon>
    </lineage>
</organism>